<evidence type="ECO:0000313" key="9">
    <source>
        <dbReference type="Proteomes" id="UP000326757"/>
    </source>
</evidence>
<comment type="subcellular location">
    <subcellularLocation>
        <location evidence="1">Membrane</location>
        <topology evidence="1">Multi-pass membrane protein</topology>
    </subcellularLocation>
</comment>
<feature type="transmembrane region" description="Helical" evidence="6">
    <location>
        <begin position="342"/>
        <end position="367"/>
    </location>
</feature>
<name>A0A5N6JQS9_MONLA</name>
<keyword evidence="5 6" id="KW-0472">Membrane</keyword>
<keyword evidence="3 6" id="KW-0812">Transmembrane</keyword>
<dbReference type="InterPro" id="IPR027417">
    <property type="entry name" value="P-loop_NTPase"/>
</dbReference>
<sequence length="444" mass="49969">MSYWSFSNSFEQNQLVQSWLLLIVLLRQNVRLFKKIIGYIPQDDVVCPELTVRENILHSARIRLPRSRNNCEIEKHVDNLLSCLRLRHIQHHRVGDTVEPVISGGQRKRVSIGIELAAAPLVLVLDEPTSGLDATSALSIIGLLKALCRLGITVICFLHQPRLEIFQSLDRLLLLADGQEIYFARAFDAIEYFENVGFSIPNQCNPAGILMDIISGQGERYAKPGFKRSSMAISQLINRWNLQRNRGIQFTREGTEDRSIVLDALSRSAAARGAPWIRLAAAAPGVKTFGEEKSVYWREASSGHSRSAYFVGKTLSALFRLVLSALHFTAFYSILATPRMSFGLLLAVNTLYFYCIYGLACCVSVITRRENGPLVAMITWHSKAYFHCHTAPLEYLYDVDSAALWTGYTINQLGLDMIMLLVIGTFYRLLAFAGLIYTNRNLQV</sequence>
<dbReference type="AlphaFoldDB" id="A0A5N6JQS9"/>
<protein>
    <recommendedName>
        <fullName evidence="7">ABC transporter domain-containing protein</fullName>
    </recommendedName>
</protein>
<dbReference type="SUPFAM" id="SSF52540">
    <property type="entry name" value="P-loop containing nucleoside triphosphate hydrolases"/>
    <property type="match status" value="1"/>
</dbReference>
<dbReference type="GO" id="GO:0016887">
    <property type="term" value="F:ATP hydrolysis activity"/>
    <property type="evidence" value="ECO:0007669"/>
    <property type="project" value="InterPro"/>
</dbReference>
<organism evidence="8 9">
    <name type="scientific">Monilinia laxa</name>
    <name type="common">Brown rot fungus</name>
    <name type="synonym">Sclerotinia laxa</name>
    <dbReference type="NCBI Taxonomy" id="61186"/>
    <lineage>
        <taxon>Eukaryota</taxon>
        <taxon>Fungi</taxon>
        <taxon>Dikarya</taxon>
        <taxon>Ascomycota</taxon>
        <taxon>Pezizomycotina</taxon>
        <taxon>Leotiomycetes</taxon>
        <taxon>Helotiales</taxon>
        <taxon>Sclerotiniaceae</taxon>
        <taxon>Monilinia</taxon>
    </lineage>
</organism>
<dbReference type="OrthoDB" id="3504194at2759"/>
<reference evidence="8 9" key="1">
    <citation type="submission" date="2019-06" db="EMBL/GenBank/DDBJ databases">
        <title>Genome Sequence of the Brown Rot Fungal Pathogen Monilinia laxa.</title>
        <authorList>
            <person name="De Miccolis Angelini R.M."/>
            <person name="Landi L."/>
            <person name="Abate D."/>
            <person name="Pollastro S."/>
            <person name="Romanazzi G."/>
            <person name="Faretra F."/>
        </authorList>
    </citation>
    <scope>NUCLEOTIDE SEQUENCE [LARGE SCALE GENOMIC DNA]</scope>
    <source>
        <strain evidence="8 9">Mlax316</strain>
    </source>
</reference>
<evidence type="ECO:0000259" key="7">
    <source>
        <dbReference type="PROSITE" id="PS50893"/>
    </source>
</evidence>
<comment type="caution">
    <text evidence="8">The sequence shown here is derived from an EMBL/GenBank/DDBJ whole genome shotgun (WGS) entry which is preliminary data.</text>
</comment>
<dbReference type="InterPro" id="IPR050352">
    <property type="entry name" value="ABCG_transporters"/>
</dbReference>
<feature type="domain" description="ABC transporter" evidence="7">
    <location>
        <begin position="1"/>
        <end position="202"/>
    </location>
</feature>
<dbReference type="PROSITE" id="PS50893">
    <property type="entry name" value="ABC_TRANSPORTER_2"/>
    <property type="match status" value="1"/>
</dbReference>
<dbReference type="Pfam" id="PF19055">
    <property type="entry name" value="ABC2_membrane_7"/>
    <property type="match status" value="2"/>
</dbReference>
<dbReference type="PANTHER" id="PTHR48041:SF91">
    <property type="entry name" value="ABC TRANSPORTER G FAMILY MEMBER 28"/>
    <property type="match status" value="1"/>
</dbReference>
<evidence type="ECO:0000256" key="1">
    <source>
        <dbReference type="ARBA" id="ARBA00004141"/>
    </source>
</evidence>
<dbReference type="InterPro" id="IPR017871">
    <property type="entry name" value="ABC_transporter-like_CS"/>
</dbReference>
<dbReference type="Proteomes" id="UP000326757">
    <property type="component" value="Unassembled WGS sequence"/>
</dbReference>
<evidence type="ECO:0000256" key="3">
    <source>
        <dbReference type="ARBA" id="ARBA00022692"/>
    </source>
</evidence>
<proteinExistence type="predicted"/>
<keyword evidence="2" id="KW-0813">Transport</keyword>
<keyword evidence="4 6" id="KW-1133">Transmembrane helix</keyword>
<dbReference type="GO" id="GO:0140359">
    <property type="term" value="F:ABC-type transporter activity"/>
    <property type="evidence" value="ECO:0007669"/>
    <property type="project" value="InterPro"/>
</dbReference>
<evidence type="ECO:0000313" key="8">
    <source>
        <dbReference type="EMBL" id="KAB8289656.1"/>
    </source>
</evidence>
<gene>
    <name evidence="8" type="ORF">EYC80_010569</name>
</gene>
<dbReference type="InterPro" id="IPR043926">
    <property type="entry name" value="ABCG_dom"/>
</dbReference>
<evidence type="ECO:0000256" key="4">
    <source>
        <dbReference type="ARBA" id="ARBA00022989"/>
    </source>
</evidence>
<feature type="transmembrane region" description="Helical" evidence="6">
    <location>
        <begin position="417"/>
        <end position="438"/>
    </location>
</feature>
<keyword evidence="9" id="KW-1185">Reference proteome</keyword>
<dbReference type="Gene3D" id="3.40.50.300">
    <property type="entry name" value="P-loop containing nucleotide triphosphate hydrolases"/>
    <property type="match status" value="1"/>
</dbReference>
<evidence type="ECO:0000256" key="6">
    <source>
        <dbReference type="SAM" id="Phobius"/>
    </source>
</evidence>
<dbReference type="InterPro" id="IPR003439">
    <property type="entry name" value="ABC_transporter-like_ATP-bd"/>
</dbReference>
<dbReference type="PROSITE" id="PS00211">
    <property type="entry name" value="ABC_TRANSPORTER_1"/>
    <property type="match status" value="1"/>
</dbReference>
<evidence type="ECO:0000256" key="2">
    <source>
        <dbReference type="ARBA" id="ARBA00022448"/>
    </source>
</evidence>
<dbReference type="Pfam" id="PF00005">
    <property type="entry name" value="ABC_tran"/>
    <property type="match status" value="1"/>
</dbReference>
<dbReference type="PANTHER" id="PTHR48041">
    <property type="entry name" value="ABC TRANSPORTER G FAMILY MEMBER 28"/>
    <property type="match status" value="1"/>
</dbReference>
<accession>A0A5N6JQS9</accession>
<evidence type="ECO:0000256" key="5">
    <source>
        <dbReference type="ARBA" id="ARBA00023136"/>
    </source>
</evidence>
<dbReference type="GO" id="GO:0005524">
    <property type="term" value="F:ATP binding"/>
    <property type="evidence" value="ECO:0007669"/>
    <property type="project" value="InterPro"/>
</dbReference>
<dbReference type="GO" id="GO:0016020">
    <property type="term" value="C:membrane"/>
    <property type="evidence" value="ECO:0007669"/>
    <property type="project" value="UniProtKB-SubCell"/>
</dbReference>
<feature type="transmembrane region" description="Helical" evidence="6">
    <location>
        <begin position="317"/>
        <end position="335"/>
    </location>
</feature>
<dbReference type="EMBL" id="VIGI01000021">
    <property type="protein sequence ID" value="KAB8289656.1"/>
    <property type="molecule type" value="Genomic_DNA"/>
</dbReference>